<protein>
    <submittedName>
        <fullName evidence="2">Uncharacterized protein</fullName>
    </submittedName>
</protein>
<organism evidence="2 3">
    <name type="scientific">Octopus vulgaris</name>
    <name type="common">Common octopus</name>
    <dbReference type="NCBI Taxonomy" id="6645"/>
    <lineage>
        <taxon>Eukaryota</taxon>
        <taxon>Metazoa</taxon>
        <taxon>Spiralia</taxon>
        <taxon>Lophotrochozoa</taxon>
        <taxon>Mollusca</taxon>
        <taxon>Cephalopoda</taxon>
        <taxon>Coleoidea</taxon>
        <taxon>Octopodiformes</taxon>
        <taxon>Octopoda</taxon>
        <taxon>Incirrata</taxon>
        <taxon>Octopodidae</taxon>
        <taxon>Octopus</taxon>
    </lineage>
</organism>
<feature type="region of interest" description="Disordered" evidence="1">
    <location>
        <begin position="1"/>
        <end position="31"/>
    </location>
</feature>
<sequence>MKMSMEKTPFRKRSHNNKKFRGKRKQAKTRSPEELDLDIYVHRDLNLIVDIADVQRKWELKLFIEINFVCSTSISTGDLKEETVYEREEMYHYVNKHKQKSQDSIAEQMKANTAFI</sequence>
<dbReference type="AlphaFoldDB" id="A0AA36FF01"/>
<reference evidence="2" key="1">
    <citation type="submission" date="2023-08" db="EMBL/GenBank/DDBJ databases">
        <authorList>
            <person name="Alioto T."/>
            <person name="Alioto T."/>
            <person name="Gomez Garrido J."/>
        </authorList>
    </citation>
    <scope>NUCLEOTIDE SEQUENCE</scope>
</reference>
<dbReference type="Proteomes" id="UP001162480">
    <property type="component" value="Chromosome 19"/>
</dbReference>
<evidence type="ECO:0000313" key="3">
    <source>
        <dbReference type="Proteomes" id="UP001162480"/>
    </source>
</evidence>
<keyword evidence="3" id="KW-1185">Reference proteome</keyword>
<feature type="compositionally biased region" description="Basic residues" evidence="1">
    <location>
        <begin position="10"/>
        <end position="28"/>
    </location>
</feature>
<name>A0AA36FF01_OCTVU</name>
<accession>A0AA36FF01</accession>
<gene>
    <name evidence="2" type="ORF">OCTVUL_1B019901</name>
</gene>
<evidence type="ECO:0000313" key="2">
    <source>
        <dbReference type="EMBL" id="CAI9736581.1"/>
    </source>
</evidence>
<evidence type="ECO:0000256" key="1">
    <source>
        <dbReference type="SAM" id="MobiDB-lite"/>
    </source>
</evidence>
<proteinExistence type="predicted"/>
<dbReference type="EMBL" id="OX597832">
    <property type="protein sequence ID" value="CAI9736581.1"/>
    <property type="molecule type" value="Genomic_DNA"/>
</dbReference>